<keyword evidence="3" id="KW-1185">Reference proteome</keyword>
<evidence type="ECO:0000313" key="3">
    <source>
        <dbReference type="Proteomes" id="UP000236161"/>
    </source>
</evidence>
<evidence type="ECO:0000313" key="2">
    <source>
        <dbReference type="EMBL" id="PKA56793.1"/>
    </source>
</evidence>
<dbReference type="Proteomes" id="UP000236161">
    <property type="component" value="Unassembled WGS sequence"/>
</dbReference>
<organism evidence="2 3">
    <name type="scientific">Apostasia shenzhenica</name>
    <dbReference type="NCBI Taxonomy" id="1088818"/>
    <lineage>
        <taxon>Eukaryota</taxon>
        <taxon>Viridiplantae</taxon>
        <taxon>Streptophyta</taxon>
        <taxon>Embryophyta</taxon>
        <taxon>Tracheophyta</taxon>
        <taxon>Spermatophyta</taxon>
        <taxon>Magnoliopsida</taxon>
        <taxon>Liliopsida</taxon>
        <taxon>Asparagales</taxon>
        <taxon>Orchidaceae</taxon>
        <taxon>Apostasioideae</taxon>
        <taxon>Apostasia</taxon>
    </lineage>
</organism>
<proteinExistence type="predicted"/>
<sequence>MSKPSINVQNKCDSNTSPQEYRMSGTEIERLQSENVNLRAEIETLKRIVLDLSLRVTKLESMSSTKFKIGSIERNVKDSKKRKRKSFGSSYLILPRHMKKFVKITARSVKLKKTELNAVEVQHVEDVVNELNKESAKDIEVVLKAITEEAQVQKEDEKENIKVYTREKLNSDEV</sequence>
<feature type="compositionally biased region" description="Polar residues" evidence="1">
    <location>
        <begin position="1"/>
        <end position="19"/>
    </location>
</feature>
<accession>A0A2I0AML8</accession>
<name>A0A2I0AML8_9ASPA</name>
<dbReference type="AlphaFoldDB" id="A0A2I0AML8"/>
<evidence type="ECO:0000256" key="1">
    <source>
        <dbReference type="SAM" id="MobiDB-lite"/>
    </source>
</evidence>
<dbReference type="EMBL" id="KZ451969">
    <property type="protein sequence ID" value="PKA56793.1"/>
    <property type="molecule type" value="Genomic_DNA"/>
</dbReference>
<gene>
    <name evidence="2" type="ORF">AXF42_Ash002096</name>
</gene>
<protein>
    <submittedName>
        <fullName evidence="2">Uncharacterized protein</fullName>
    </submittedName>
</protein>
<reference evidence="2 3" key="1">
    <citation type="journal article" date="2017" name="Nature">
        <title>The Apostasia genome and the evolution of orchids.</title>
        <authorList>
            <person name="Zhang G.Q."/>
            <person name="Liu K.W."/>
            <person name="Li Z."/>
            <person name="Lohaus R."/>
            <person name="Hsiao Y.Y."/>
            <person name="Niu S.C."/>
            <person name="Wang J.Y."/>
            <person name="Lin Y.C."/>
            <person name="Xu Q."/>
            <person name="Chen L.J."/>
            <person name="Yoshida K."/>
            <person name="Fujiwara S."/>
            <person name="Wang Z.W."/>
            <person name="Zhang Y.Q."/>
            <person name="Mitsuda N."/>
            <person name="Wang M."/>
            <person name="Liu G.H."/>
            <person name="Pecoraro L."/>
            <person name="Huang H.X."/>
            <person name="Xiao X.J."/>
            <person name="Lin M."/>
            <person name="Wu X.Y."/>
            <person name="Wu W.L."/>
            <person name="Chen Y.Y."/>
            <person name="Chang S.B."/>
            <person name="Sakamoto S."/>
            <person name="Ohme-Takagi M."/>
            <person name="Yagi M."/>
            <person name="Zeng S.J."/>
            <person name="Shen C.Y."/>
            <person name="Yeh C.M."/>
            <person name="Luo Y.B."/>
            <person name="Tsai W.C."/>
            <person name="Van de Peer Y."/>
            <person name="Liu Z.J."/>
        </authorList>
    </citation>
    <scope>NUCLEOTIDE SEQUENCE [LARGE SCALE GENOMIC DNA]</scope>
    <source>
        <strain evidence="3">cv. Shenzhen</strain>
        <tissue evidence="2">Stem</tissue>
    </source>
</reference>
<feature type="region of interest" description="Disordered" evidence="1">
    <location>
        <begin position="1"/>
        <end position="23"/>
    </location>
</feature>